<dbReference type="InterPro" id="IPR036162">
    <property type="entry name" value="Resolvase-like_N_sf"/>
</dbReference>
<accession>A0A935UIQ8</accession>
<comment type="caution">
    <text evidence="3">The sequence shown here is derived from an EMBL/GenBank/DDBJ whole genome shotgun (WGS) entry which is preliminary data.</text>
</comment>
<dbReference type="Pfam" id="PF13408">
    <property type="entry name" value="Zn_ribbon_recom"/>
    <property type="match status" value="1"/>
</dbReference>
<dbReference type="Proteomes" id="UP000697998">
    <property type="component" value="Unassembled WGS sequence"/>
</dbReference>
<dbReference type="PROSITE" id="PS51737">
    <property type="entry name" value="RECOMBINASE_DNA_BIND"/>
    <property type="match status" value="1"/>
</dbReference>
<dbReference type="CDD" id="cd00338">
    <property type="entry name" value="Ser_Recombinase"/>
    <property type="match status" value="1"/>
</dbReference>
<evidence type="ECO:0000313" key="4">
    <source>
        <dbReference type="Proteomes" id="UP000697998"/>
    </source>
</evidence>
<sequence length="690" mass="78733">MSEKLKAQHLSRKAILYIRQSSAYQVNHNLESQKLQYAMRERLMQLGWREIEVVDEDLGRSAAGLVTRSGFERMVAEVCLGKVGAVAAREVSRFARNSREWQQLVEVCRVVDTVLIDQEMVYAPRQGNDRLLLGLKGSLNEYELDLLRQRSVEARREKARRGELLIASPVGYRKGERRLEKDPDRRVQEAVRLVFQKLGELGSVRQTLLWFLEHGLELPVINAREEVHWKRPSYGMLYSMLTNPAYAGAYAYGKTEQLTEYDGGEARQRVRRKPREQWLSFIPGAHDGYVSWEEFERLQATISENMMRREQIGAAQRGPALLAGLLRCRRCGHKLVVHYTGSCHDVLRYHCRRGWLDNGEPRCIGFAGLVVDQAITREVLRVVEPAAIEAAVIAHEEQARQVDEVLSALQRDLEAAQYSARRTQKQYDAADPENRLVTDELERRWNQSLQRVHEIESQIRQHRDRQGPSALATREGFADLAADLESLWHDPGTDERLKKRVIRTLIRDVVVDVDAPASEVVLVIHWKGGVHTELRLPRRRRGQNSTQTPTEVLEAVRVLARICPDRLIAGVLNRNGLLTGRGNRWTQERITALRSHHHIPCYRADQRDGGPWMNLTEASEHLGVSARTLRLAVARGEIEAQHPLSDGPWVFNRDTLGTAAAAVLVERARSRNQQPAVPNTEQITFDFSST</sequence>
<proteinExistence type="predicted"/>
<name>A0A935UIQ8_9PROT</name>
<dbReference type="Gene3D" id="3.90.1750.20">
    <property type="entry name" value="Putative Large Serine Recombinase, Chain B, Domain 2"/>
    <property type="match status" value="1"/>
</dbReference>
<dbReference type="Pfam" id="PF00239">
    <property type="entry name" value="Resolvase"/>
    <property type="match status" value="1"/>
</dbReference>
<feature type="domain" description="Recombinase" evidence="2">
    <location>
        <begin position="169"/>
        <end position="309"/>
    </location>
</feature>
<dbReference type="PANTHER" id="PTHR30461">
    <property type="entry name" value="DNA-INVERTASE FROM LAMBDOID PROPHAGE"/>
    <property type="match status" value="1"/>
</dbReference>
<dbReference type="SMART" id="SM00857">
    <property type="entry name" value="Resolvase"/>
    <property type="match status" value="1"/>
</dbReference>
<evidence type="ECO:0000259" key="1">
    <source>
        <dbReference type="PROSITE" id="PS51736"/>
    </source>
</evidence>
<dbReference type="PANTHER" id="PTHR30461:SF23">
    <property type="entry name" value="DNA RECOMBINASE-RELATED"/>
    <property type="match status" value="1"/>
</dbReference>
<gene>
    <name evidence="3" type="ORF">IPJ27_20845</name>
</gene>
<dbReference type="PROSITE" id="PS51736">
    <property type="entry name" value="RECOMBINASES_3"/>
    <property type="match status" value="1"/>
</dbReference>
<dbReference type="InterPro" id="IPR050639">
    <property type="entry name" value="SSR_resolvase"/>
</dbReference>
<dbReference type="EMBL" id="JADJMH010000030">
    <property type="protein sequence ID" value="MBK7677004.1"/>
    <property type="molecule type" value="Genomic_DNA"/>
</dbReference>
<protein>
    <submittedName>
        <fullName evidence="3">Recombinase family protein</fullName>
    </submittedName>
</protein>
<organism evidence="3 4">
    <name type="scientific">Candidatus Accumulibacter proximus</name>
    <dbReference type="NCBI Taxonomy" id="2954385"/>
    <lineage>
        <taxon>Bacteria</taxon>
        <taxon>Pseudomonadati</taxon>
        <taxon>Pseudomonadota</taxon>
        <taxon>Betaproteobacteria</taxon>
        <taxon>Candidatus Accumulibacter</taxon>
    </lineage>
</organism>
<dbReference type="GO" id="GO:0000150">
    <property type="term" value="F:DNA strand exchange activity"/>
    <property type="evidence" value="ECO:0007669"/>
    <property type="project" value="InterPro"/>
</dbReference>
<dbReference type="Gene3D" id="3.40.50.1390">
    <property type="entry name" value="Resolvase, N-terminal catalytic domain"/>
    <property type="match status" value="1"/>
</dbReference>
<dbReference type="InterPro" id="IPR025827">
    <property type="entry name" value="Zn_ribbon_recom_dom"/>
</dbReference>
<evidence type="ECO:0000313" key="3">
    <source>
        <dbReference type="EMBL" id="MBK7677004.1"/>
    </source>
</evidence>
<evidence type="ECO:0000259" key="2">
    <source>
        <dbReference type="PROSITE" id="PS51737"/>
    </source>
</evidence>
<dbReference type="SUPFAM" id="SSF53041">
    <property type="entry name" value="Resolvase-like"/>
    <property type="match status" value="1"/>
</dbReference>
<dbReference type="InterPro" id="IPR006119">
    <property type="entry name" value="Resolv_N"/>
</dbReference>
<dbReference type="AlphaFoldDB" id="A0A935UIQ8"/>
<reference evidence="3 4" key="1">
    <citation type="submission" date="2020-10" db="EMBL/GenBank/DDBJ databases">
        <title>Connecting structure to function with the recovery of over 1000 high-quality activated sludge metagenome-assembled genomes encoding full-length rRNA genes using long-read sequencing.</title>
        <authorList>
            <person name="Singleton C.M."/>
            <person name="Petriglieri F."/>
            <person name="Kristensen J.M."/>
            <person name="Kirkegaard R.H."/>
            <person name="Michaelsen T.Y."/>
            <person name="Andersen M.H."/>
            <person name="Karst S.M."/>
            <person name="Dueholm M.S."/>
            <person name="Nielsen P.H."/>
            <person name="Albertsen M."/>
        </authorList>
    </citation>
    <scope>NUCLEOTIDE SEQUENCE [LARGE SCALE GENOMIC DNA]</scope>
    <source>
        <strain evidence="3">EsbW_18-Q3-R4-48_BATAC.285</strain>
    </source>
</reference>
<feature type="domain" description="Resolvase/invertase-type recombinase catalytic" evidence="1">
    <location>
        <begin position="13"/>
        <end position="162"/>
    </location>
</feature>
<dbReference type="InterPro" id="IPR038109">
    <property type="entry name" value="DNA_bind_recomb_sf"/>
</dbReference>
<dbReference type="InterPro" id="IPR011109">
    <property type="entry name" value="DNA_bind_recombinase_dom"/>
</dbReference>
<dbReference type="Pfam" id="PF07508">
    <property type="entry name" value="Recombinase"/>
    <property type="match status" value="1"/>
</dbReference>
<dbReference type="GO" id="GO:0003677">
    <property type="term" value="F:DNA binding"/>
    <property type="evidence" value="ECO:0007669"/>
    <property type="project" value="InterPro"/>
</dbReference>